<dbReference type="EMBL" id="FQWO01000009">
    <property type="protein sequence ID" value="SHH19793.1"/>
    <property type="molecule type" value="Genomic_DNA"/>
</dbReference>
<organism evidence="2 3">
    <name type="scientific">Flavobacterium granuli</name>
    <dbReference type="NCBI Taxonomy" id="280093"/>
    <lineage>
        <taxon>Bacteria</taxon>
        <taxon>Pseudomonadati</taxon>
        <taxon>Bacteroidota</taxon>
        <taxon>Flavobacteriia</taxon>
        <taxon>Flavobacteriales</taxon>
        <taxon>Flavobacteriaceae</taxon>
        <taxon>Flavobacterium</taxon>
    </lineage>
</organism>
<protein>
    <submittedName>
        <fullName evidence="2">Uncharacterized protein</fullName>
    </submittedName>
</protein>
<dbReference type="EMBL" id="PVUB01000008">
    <property type="protein sequence ID" value="PRZ21563.1"/>
    <property type="molecule type" value="Genomic_DNA"/>
</dbReference>
<reference evidence="1 4" key="3">
    <citation type="submission" date="2018-03" db="EMBL/GenBank/DDBJ databases">
        <title>Genomic Encyclopedia of Archaeal and Bacterial Type Strains, Phase II (KMG-II): from individual species to whole genera.</title>
        <authorList>
            <person name="Goeker M."/>
        </authorList>
    </citation>
    <scope>NUCLEOTIDE SEQUENCE [LARGE SCALE GENOMIC DNA]</scope>
    <source>
        <strain evidence="1 4">DSM 17797</strain>
    </source>
</reference>
<reference evidence="3" key="2">
    <citation type="submission" date="2016-11" db="EMBL/GenBank/DDBJ databases">
        <authorList>
            <person name="Varghese N."/>
            <person name="Submissions S."/>
        </authorList>
    </citation>
    <scope>NUCLEOTIDE SEQUENCE [LARGE SCALE GENOMIC DNA]</scope>
    <source>
        <strain evidence="3">DSM 19729</strain>
    </source>
</reference>
<evidence type="ECO:0000313" key="1">
    <source>
        <dbReference type="EMBL" id="PRZ21563.1"/>
    </source>
</evidence>
<name>A0A1M5R1Y8_9FLAO</name>
<dbReference type="RefSeq" id="WP_072944544.1">
    <property type="nucleotide sequence ID" value="NZ_FQWO01000009.1"/>
</dbReference>
<dbReference type="Proteomes" id="UP000184384">
    <property type="component" value="Unassembled WGS sequence"/>
</dbReference>
<dbReference type="Proteomes" id="UP000237771">
    <property type="component" value="Unassembled WGS sequence"/>
</dbReference>
<gene>
    <name evidence="1" type="ORF">BC624_1081</name>
    <name evidence="2" type="ORF">SAMN05443373_1091</name>
</gene>
<dbReference type="OrthoDB" id="711499at2"/>
<evidence type="ECO:0000313" key="2">
    <source>
        <dbReference type="EMBL" id="SHH19793.1"/>
    </source>
</evidence>
<evidence type="ECO:0000313" key="3">
    <source>
        <dbReference type="Proteomes" id="UP000184384"/>
    </source>
</evidence>
<reference evidence="2" key="1">
    <citation type="submission" date="2016-11" db="EMBL/GenBank/DDBJ databases">
        <authorList>
            <person name="Jaros S."/>
            <person name="Januszkiewicz K."/>
            <person name="Wedrychowicz H."/>
        </authorList>
    </citation>
    <scope>NUCLEOTIDE SEQUENCE [LARGE SCALE GENOMIC DNA]</scope>
    <source>
        <strain evidence="2">DSM 19729</strain>
    </source>
</reference>
<dbReference type="STRING" id="280093.SAMN05443373_1091"/>
<accession>A0A1M5R1Y8</accession>
<proteinExistence type="predicted"/>
<sequence>MKIEQKRVCIYPKDVQRVTGKSYRYARLLLIEIKKQLNKEEHQFISIEEFCSYTGLKLEQVQPLIVG</sequence>
<keyword evidence="4" id="KW-1185">Reference proteome</keyword>
<evidence type="ECO:0000313" key="4">
    <source>
        <dbReference type="Proteomes" id="UP000237771"/>
    </source>
</evidence>
<dbReference type="AlphaFoldDB" id="A0A1M5R1Y8"/>